<feature type="binding site" evidence="9">
    <location>
        <position position="120"/>
    </location>
    <ligand>
        <name>Mn(2+)</name>
        <dbReference type="ChEBI" id="CHEBI:29035"/>
    </ligand>
</feature>
<feature type="domain" description="Cupin type-1" evidence="12">
    <location>
        <begin position="66"/>
        <end position="129"/>
    </location>
</feature>
<dbReference type="InterPro" id="IPR001929">
    <property type="entry name" value="Germin"/>
</dbReference>
<keyword evidence="4" id="KW-0964">Secreted</keyword>
<evidence type="ECO:0000256" key="8">
    <source>
        <dbReference type="PIRSR" id="PIRSR601929-1"/>
    </source>
</evidence>
<keyword evidence="7 8" id="KW-0464">Manganese</keyword>
<proteinExistence type="inferred from homology"/>
<dbReference type="Gene3D" id="2.60.120.10">
    <property type="entry name" value="Jelly Rolls"/>
    <property type="match status" value="1"/>
</dbReference>
<evidence type="ECO:0000256" key="6">
    <source>
        <dbReference type="ARBA" id="ARBA00023157"/>
    </source>
</evidence>
<reference evidence="13 14" key="1">
    <citation type="journal article" date="2021" name="Nat. Plants">
        <title>The Taxus genome provides insights into paclitaxel biosynthesis.</title>
        <authorList>
            <person name="Xiong X."/>
            <person name="Gou J."/>
            <person name="Liao Q."/>
            <person name="Li Y."/>
            <person name="Zhou Q."/>
            <person name="Bi G."/>
            <person name="Li C."/>
            <person name="Du R."/>
            <person name="Wang X."/>
            <person name="Sun T."/>
            <person name="Guo L."/>
            <person name="Liang H."/>
            <person name="Lu P."/>
            <person name="Wu Y."/>
            <person name="Zhang Z."/>
            <person name="Ro D.K."/>
            <person name="Shang Y."/>
            <person name="Huang S."/>
            <person name="Yan J."/>
        </authorList>
    </citation>
    <scope>NUCLEOTIDE SEQUENCE [LARGE SCALE GENOMIC DNA]</scope>
    <source>
        <strain evidence="13">Ta-2019</strain>
    </source>
</reference>
<feature type="binding site" evidence="9">
    <location>
        <position position="115"/>
    </location>
    <ligand>
        <name>Mn(2+)</name>
        <dbReference type="ChEBI" id="CHEBI:29035"/>
    </ligand>
</feature>
<dbReference type="Proteomes" id="UP000824469">
    <property type="component" value="Unassembled WGS sequence"/>
</dbReference>
<dbReference type="AlphaFoldDB" id="A0AA38GDH9"/>
<evidence type="ECO:0000313" key="14">
    <source>
        <dbReference type="Proteomes" id="UP000824469"/>
    </source>
</evidence>
<evidence type="ECO:0000256" key="11">
    <source>
        <dbReference type="SAM" id="SignalP"/>
    </source>
</evidence>
<dbReference type="SUPFAM" id="SSF51182">
    <property type="entry name" value="RmlC-like cupins"/>
    <property type="match status" value="1"/>
</dbReference>
<comment type="caution">
    <text evidence="13">The sequence shown here is derived from an EMBL/GenBank/DDBJ whole genome shotgun (WGS) entry which is preliminary data.</text>
</comment>
<dbReference type="InterPro" id="IPR006045">
    <property type="entry name" value="Cupin_1"/>
</dbReference>
<feature type="chain" id="PRO_5041431426" description="Cupin type-1 domain-containing protein" evidence="11">
    <location>
        <begin position="27"/>
        <end position="130"/>
    </location>
</feature>
<protein>
    <recommendedName>
        <fullName evidence="12">Cupin type-1 domain-containing protein</fullName>
    </recommendedName>
</protein>
<evidence type="ECO:0000256" key="2">
    <source>
        <dbReference type="ARBA" id="ARBA00007456"/>
    </source>
</evidence>
<dbReference type="EMBL" id="JAHRHJ020000004">
    <property type="protein sequence ID" value="KAH9319450.1"/>
    <property type="molecule type" value="Genomic_DNA"/>
</dbReference>
<dbReference type="Pfam" id="PF00190">
    <property type="entry name" value="Cupin_1"/>
    <property type="match status" value="1"/>
</dbReference>
<evidence type="ECO:0000256" key="10">
    <source>
        <dbReference type="PIRSR" id="PIRSR601929-3"/>
    </source>
</evidence>
<feature type="disulfide bond" evidence="10">
    <location>
        <begin position="35"/>
        <end position="51"/>
    </location>
</feature>
<dbReference type="PROSITE" id="PS00725">
    <property type="entry name" value="GERMIN"/>
    <property type="match status" value="1"/>
</dbReference>
<dbReference type="InterPro" id="IPR019780">
    <property type="entry name" value="Germin_Mn-BS"/>
</dbReference>
<evidence type="ECO:0000256" key="5">
    <source>
        <dbReference type="ARBA" id="ARBA00022723"/>
    </source>
</evidence>
<dbReference type="PANTHER" id="PTHR31238">
    <property type="entry name" value="GERMIN-LIKE PROTEIN SUBFAMILY 3 MEMBER 3"/>
    <property type="match status" value="1"/>
</dbReference>
<evidence type="ECO:0000256" key="3">
    <source>
        <dbReference type="ARBA" id="ARBA00022523"/>
    </source>
</evidence>
<name>A0AA38GDH9_TAXCH</name>
<feature type="non-terminal residue" evidence="13">
    <location>
        <position position="130"/>
    </location>
</feature>
<feature type="signal peptide" evidence="11">
    <location>
        <begin position="1"/>
        <end position="26"/>
    </location>
</feature>
<evidence type="ECO:0000259" key="12">
    <source>
        <dbReference type="Pfam" id="PF00190"/>
    </source>
</evidence>
<feature type="binding site" evidence="8">
    <location>
        <position position="115"/>
    </location>
    <ligand>
        <name>oxalate</name>
        <dbReference type="ChEBI" id="CHEBI:30623"/>
    </ligand>
</feature>
<comment type="subcellular location">
    <subcellularLocation>
        <location evidence="1">Secreted</location>
        <location evidence="1">Extracellular space</location>
        <location evidence="1">Apoplast</location>
    </subcellularLocation>
</comment>
<keyword evidence="3" id="KW-0052">Apoplast</keyword>
<comment type="similarity">
    <text evidence="2">Belongs to the germin family.</text>
</comment>
<sequence>MAGMKETTGLNILWISLILMAMSVLSDPDLLQDFCVADMTAGTVRVNGFICKEPTKLNASDFKFEGLAEAGSTNNTVGFNVTAANVLKFTGLNTLGVSMGHVDFRPGGVNPPHTHPRATEISFVLEGTLE</sequence>
<dbReference type="OMA" id="QDICSAD"/>
<dbReference type="InterPro" id="IPR014710">
    <property type="entry name" value="RmlC-like_jellyroll"/>
</dbReference>
<keyword evidence="11" id="KW-0732">Signal</keyword>
<feature type="binding site" evidence="9">
    <location>
        <position position="113"/>
    </location>
    <ligand>
        <name>Mn(2+)</name>
        <dbReference type="ChEBI" id="CHEBI:29035"/>
    </ligand>
</feature>
<keyword evidence="6 10" id="KW-1015">Disulfide bond</keyword>
<accession>A0AA38GDH9</accession>
<evidence type="ECO:0000256" key="4">
    <source>
        <dbReference type="ARBA" id="ARBA00022525"/>
    </source>
</evidence>
<dbReference type="CDD" id="cd02241">
    <property type="entry name" value="cupin_OxOx"/>
    <property type="match status" value="1"/>
</dbReference>
<feature type="binding site" evidence="8">
    <location>
        <position position="110"/>
    </location>
    <ligand>
        <name>oxalate</name>
        <dbReference type="ChEBI" id="CHEBI:30623"/>
    </ligand>
</feature>
<dbReference type="GO" id="GO:0048046">
    <property type="term" value="C:apoplast"/>
    <property type="evidence" value="ECO:0007669"/>
    <property type="project" value="UniProtKB-SubCell"/>
</dbReference>
<dbReference type="InterPro" id="IPR011051">
    <property type="entry name" value="RmlC_Cupin_sf"/>
</dbReference>
<organism evidence="13 14">
    <name type="scientific">Taxus chinensis</name>
    <name type="common">Chinese yew</name>
    <name type="synonym">Taxus wallichiana var. chinensis</name>
    <dbReference type="NCBI Taxonomy" id="29808"/>
    <lineage>
        <taxon>Eukaryota</taxon>
        <taxon>Viridiplantae</taxon>
        <taxon>Streptophyta</taxon>
        <taxon>Embryophyta</taxon>
        <taxon>Tracheophyta</taxon>
        <taxon>Spermatophyta</taxon>
        <taxon>Pinopsida</taxon>
        <taxon>Pinidae</taxon>
        <taxon>Conifers II</taxon>
        <taxon>Cupressales</taxon>
        <taxon>Taxaceae</taxon>
        <taxon>Taxus</taxon>
    </lineage>
</organism>
<dbReference type="GO" id="GO:0030145">
    <property type="term" value="F:manganese ion binding"/>
    <property type="evidence" value="ECO:0007669"/>
    <property type="project" value="InterPro"/>
</dbReference>
<evidence type="ECO:0000256" key="1">
    <source>
        <dbReference type="ARBA" id="ARBA00004271"/>
    </source>
</evidence>
<evidence type="ECO:0000313" key="13">
    <source>
        <dbReference type="EMBL" id="KAH9319450.1"/>
    </source>
</evidence>
<keyword evidence="5 8" id="KW-0479">Metal-binding</keyword>
<evidence type="ECO:0000256" key="7">
    <source>
        <dbReference type="ARBA" id="ARBA00023211"/>
    </source>
</evidence>
<feature type="binding site" evidence="8">
    <location>
        <position position="120"/>
    </location>
    <ligand>
        <name>oxalate</name>
        <dbReference type="ChEBI" id="CHEBI:30623"/>
    </ligand>
</feature>
<keyword evidence="14" id="KW-1185">Reference proteome</keyword>
<gene>
    <name evidence="13" type="ORF">KI387_021219</name>
</gene>
<evidence type="ECO:0000256" key="9">
    <source>
        <dbReference type="PIRSR" id="PIRSR601929-2"/>
    </source>
</evidence>